<dbReference type="CDD" id="cd15832">
    <property type="entry name" value="SNAP"/>
    <property type="match status" value="1"/>
</dbReference>
<keyword evidence="3 5" id="KW-0653">Protein transport</keyword>
<evidence type="ECO:0000313" key="7">
    <source>
        <dbReference type="Proteomes" id="UP000238479"/>
    </source>
</evidence>
<dbReference type="OrthoDB" id="9984275at2759"/>
<evidence type="ECO:0000256" key="3">
    <source>
        <dbReference type="ARBA" id="ARBA00022927"/>
    </source>
</evidence>
<dbReference type="InterPro" id="IPR011990">
    <property type="entry name" value="TPR-like_helical_dom_sf"/>
</dbReference>
<evidence type="ECO:0000256" key="1">
    <source>
        <dbReference type="ARBA" id="ARBA00010050"/>
    </source>
</evidence>
<comment type="similarity">
    <text evidence="1 5">Belongs to the SNAP family.</text>
</comment>
<keyword evidence="5" id="KW-0931">ER-Golgi transport</keyword>
<organism evidence="6 7">
    <name type="scientific">Rosa chinensis</name>
    <name type="common">China rose</name>
    <dbReference type="NCBI Taxonomy" id="74649"/>
    <lineage>
        <taxon>Eukaryota</taxon>
        <taxon>Viridiplantae</taxon>
        <taxon>Streptophyta</taxon>
        <taxon>Embryophyta</taxon>
        <taxon>Tracheophyta</taxon>
        <taxon>Spermatophyta</taxon>
        <taxon>Magnoliopsida</taxon>
        <taxon>eudicotyledons</taxon>
        <taxon>Gunneridae</taxon>
        <taxon>Pentapetalae</taxon>
        <taxon>rosids</taxon>
        <taxon>fabids</taxon>
        <taxon>Rosales</taxon>
        <taxon>Rosaceae</taxon>
        <taxon>Rosoideae</taxon>
        <taxon>Rosoideae incertae sedis</taxon>
        <taxon>Rosa</taxon>
    </lineage>
</organism>
<dbReference type="GO" id="GO:0019905">
    <property type="term" value="F:syntaxin binding"/>
    <property type="evidence" value="ECO:0007669"/>
    <property type="project" value="TreeGrafter"/>
</dbReference>
<feature type="repeat" description="TPR" evidence="4">
    <location>
        <begin position="120"/>
        <end position="153"/>
    </location>
</feature>
<keyword evidence="4" id="KW-0802">TPR repeat</keyword>
<evidence type="ECO:0000313" key="6">
    <source>
        <dbReference type="EMBL" id="PRQ26350.1"/>
    </source>
</evidence>
<dbReference type="AlphaFoldDB" id="A0A2P6PWP8"/>
<dbReference type="Gramene" id="PRQ26350">
    <property type="protein sequence ID" value="PRQ26350"/>
    <property type="gene ID" value="RchiOBHm_Chr6g0293661"/>
</dbReference>
<dbReference type="PRINTS" id="PR00448">
    <property type="entry name" value="NSFATTACHMNT"/>
</dbReference>
<dbReference type="GO" id="GO:0005483">
    <property type="term" value="F:soluble NSF attachment protein activity"/>
    <property type="evidence" value="ECO:0007669"/>
    <property type="project" value="TreeGrafter"/>
</dbReference>
<dbReference type="Gene3D" id="1.25.40.10">
    <property type="entry name" value="Tetratricopeptide repeat domain"/>
    <property type="match status" value="1"/>
</dbReference>
<dbReference type="SMART" id="SM00028">
    <property type="entry name" value="TPR"/>
    <property type="match status" value="1"/>
</dbReference>
<keyword evidence="5" id="KW-0472">Membrane</keyword>
<dbReference type="PANTHER" id="PTHR13768">
    <property type="entry name" value="SOLUBLE NSF ATTACHMENT PROTEIN SNAP"/>
    <property type="match status" value="1"/>
</dbReference>
<dbReference type="GO" id="GO:0031201">
    <property type="term" value="C:SNARE complex"/>
    <property type="evidence" value="ECO:0007669"/>
    <property type="project" value="TreeGrafter"/>
</dbReference>
<dbReference type="InterPro" id="IPR019734">
    <property type="entry name" value="TPR_rpt"/>
</dbReference>
<protein>
    <submittedName>
        <fullName evidence="6">Putative NSF attachment protein</fullName>
    </submittedName>
</protein>
<gene>
    <name evidence="6" type="ORF">RchiOBHm_Chr6g0293661</name>
</gene>
<dbReference type="EMBL" id="PDCK01000044">
    <property type="protein sequence ID" value="PRQ26350.1"/>
    <property type="molecule type" value="Genomic_DNA"/>
</dbReference>
<comment type="function">
    <text evidence="5">Required for vesicular transport between the endoplasmic reticulum and the Golgi apparatus.</text>
</comment>
<dbReference type="Proteomes" id="UP000238479">
    <property type="component" value="Chromosome 6"/>
</dbReference>
<name>A0A2P6PWP8_ROSCH</name>
<evidence type="ECO:0000256" key="4">
    <source>
        <dbReference type="PROSITE-ProRule" id="PRU00339"/>
    </source>
</evidence>
<dbReference type="PROSITE" id="PS50005">
    <property type="entry name" value="TPR"/>
    <property type="match status" value="1"/>
</dbReference>
<proteinExistence type="inferred from homology"/>
<comment type="subcellular location">
    <subcellularLocation>
        <location evidence="5">Membrane</location>
        <topology evidence="5">Peripheral membrane protein</topology>
    </subcellularLocation>
</comment>
<evidence type="ECO:0000256" key="2">
    <source>
        <dbReference type="ARBA" id="ARBA00022448"/>
    </source>
</evidence>
<dbReference type="SUPFAM" id="SSF48452">
    <property type="entry name" value="TPR-like"/>
    <property type="match status" value="1"/>
</dbReference>
<dbReference type="Pfam" id="PF14938">
    <property type="entry name" value="SNAP"/>
    <property type="match status" value="1"/>
</dbReference>
<accession>A0A2P6PWP8</accession>
<dbReference type="GO" id="GO:0006886">
    <property type="term" value="P:intracellular protein transport"/>
    <property type="evidence" value="ECO:0007669"/>
    <property type="project" value="UniProtKB-UniRule"/>
</dbReference>
<dbReference type="PANTHER" id="PTHR13768:SF8">
    <property type="entry name" value="ALPHA-SOLUBLE NSF ATTACHMENT PROTEIN"/>
    <property type="match status" value="1"/>
</dbReference>
<keyword evidence="2 5" id="KW-0813">Transport</keyword>
<dbReference type="InterPro" id="IPR000744">
    <property type="entry name" value="NSF_attach"/>
</dbReference>
<keyword evidence="7" id="KW-1185">Reference proteome</keyword>
<evidence type="ECO:0000256" key="5">
    <source>
        <dbReference type="RuleBase" id="RU367013"/>
    </source>
</evidence>
<comment type="caution">
    <text evidence="6">The sequence shown here is derived from an EMBL/GenBank/DDBJ whole genome shotgun (WGS) entry which is preliminary data.</text>
</comment>
<sequence>MEDHIARAEKFEKKANKKLHGWRVFGSKRDDIAELLDHAATSYKLAKAWDKAKEMYIKLAKYHLKTKTEHEAAATAFVNAAHCCDITSVDEVISCLEQGVDYLLETGNFNAAATCFDKAARLYKEIAELYESQENIEKAIEFFEKASELPSNEELSSSVNQCYEKAAQLAAQIEQYPKAIEIYENMASYSLNHRLLKHKVKGHLFKAGICRLCRGDDAAVAMVKQYADSYPSFRDTWQCKSLEDIAVSVNKRDLTMFRDVVKEFKGMTPLDSWTTNLLLRVEEKLKTSKSVRTRRPTKALDLKPSSTTKFGDRGKQRKMCTGLERSRTTIGGTSTTTGSKLLPSSSRIKTGVDTSKEEIRNMGEMLLTNWPFLAETFRQAFLSAGQMSSIRDLPSKEACM</sequence>
<dbReference type="OMA" id="KMAKEWH"/>
<reference evidence="6 7" key="1">
    <citation type="journal article" date="2018" name="Nat. Genet.">
        <title>The Rosa genome provides new insights in the design of modern roses.</title>
        <authorList>
            <person name="Bendahmane M."/>
        </authorList>
    </citation>
    <scope>NUCLEOTIDE SEQUENCE [LARGE SCALE GENOMIC DNA]</scope>
    <source>
        <strain evidence="7">cv. Old Blush</strain>
    </source>
</reference>
<dbReference type="GO" id="GO:0005774">
    <property type="term" value="C:vacuolar membrane"/>
    <property type="evidence" value="ECO:0007669"/>
    <property type="project" value="TreeGrafter"/>
</dbReference>
<dbReference type="GO" id="GO:0035494">
    <property type="term" value="P:SNARE complex disassembly"/>
    <property type="evidence" value="ECO:0007669"/>
    <property type="project" value="TreeGrafter"/>
</dbReference>
<dbReference type="STRING" id="74649.A0A2P6PWP8"/>